<dbReference type="SUPFAM" id="SSF55874">
    <property type="entry name" value="ATPase domain of HSP90 chaperone/DNA topoisomerase II/histidine kinase"/>
    <property type="match status" value="1"/>
</dbReference>
<dbReference type="Pfam" id="PF05227">
    <property type="entry name" value="CHASE3"/>
    <property type="match status" value="1"/>
</dbReference>
<gene>
    <name evidence="6" type="ORF">RD2015_54</name>
</gene>
<dbReference type="STRING" id="76731.RD2015_54"/>
<dbReference type="InterPro" id="IPR005467">
    <property type="entry name" value="His_kinase_dom"/>
</dbReference>
<dbReference type="Gene3D" id="1.20.5.1930">
    <property type="match status" value="1"/>
</dbReference>
<evidence type="ECO:0000313" key="6">
    <source>
        <dbReference type="EMBL" id="ALV04560.1"/>
    </source>
</evidence>
<dbReference type="InterPro" id="IPR003594">
    <property type="entry name" value="HATPase_dom"/>
</dbReference>
<keyword evidence="2 6" id="KW-0418">Kinase</keyword>
<dbReference type="PROSITE" id="PS50109">
    <property type="entry name" value="HIS_KIN"/>
    <property type="match status" value="1"/>
</dbReference>
<dbReference type="AlphaFoldDB" id="A0A0U3N7L8"/>
<feature type="transmembrane region" description="Helical" evidence="5">
    <location>
        <begin position="190"/>
        <end position="207"/>
    </location>
</feature>
<keyword evidence="5" id="KW-1133">Transmembrane helix</keyword>
<feature type="compositionally biased region" description="Polar residues" evidence="4">
    <location>
        <begin position="471"/>
        <end position="480"/>
    </location>
</feature>
<feature type="region of interest" description="Disordered" evidence="4">
    <location>
        <begin position="466"/>
        <end position="488"/>
    </location>
</feature>
<dbReference type="InterPro" id="IPR036890">
    <property type="entry name" value="HATPase_C_sf"/>
</dbReference>
<dbReference type="EMBL" id="CP013729">
    <property type="protein sequence ID" value="ALV04560.1"/>
    <property type="molecule type" value="Genomic_DNA"/>
</dbReference>
<evidence type="ECO:0000256" key="3">
    <source>
        <dbReference type="ARBA" id="ARBA00023012"/>
    </source>
</evidence>
<evidence type="ECO:0000256" key="2">
    <source>
        <dbReference type="ARBA" id="ARBA00022777"/>
    </source>
</evidence>
<protein>
    <submittedName>
        <fullName evidence="6">Integral membrane sensor signal transduction histidine kinase</fullName>
    </submittedName>
</protein>
<sequence>MSFKDTVANLGSKTWALPLGLFVALLMMLISELAYFGAVSQMDRLVTLGRARLELVRLTARVADAESGQRGYLITGRPEYLDPYRFAAEDASKGLNALQHMYSQVGATDAEARSKEIATAVSAKLSELQEVLKLSQEGRHQAAQALMMTDIGRDQMEQIRRKSSELLADENQRIALGTAQVYDTLMLNRIGVAAMTLISLVVFVLFLRKSRAMDHQREQQQQDIRAERDRLEIEVGRRTAELTQLARHLQTAREDERARLARDLHDELGALLTAAKLDVARLRPKLQAGAPELMQRLNHLTETLNSGIALKRRIIEDLRPSTLDQLGLVPALEILCRETSERLGVPIEVELDDSVELPRSAQLTAFRLVQEALTNMAKYAQASHAKVVLKEEYAQALVSVVDDGCGFDPGRMTLGSHGLLGMRFRVEAERGQLQLRSAPGQGCEVRAWLPLSVPTVETGTERIDVGPLLQTAGTAGDPTSWQPPTPRE</sequence>
<evidence type="ECO:0000313" key="7">
    <source>
        <dbReference type="Proteomes" id="UP000060699"/>
    </source>
</evidence>
<keyword evidence="1" id="KW-0808">Transferase</keyword>
<reference evidence="6 7" key="1">
    <citation type="submission" date="2015-12" db="EMBL/GenBank/DDBJ databases">
        <title>Complete genome of Roseateles depolymerans KCTC 42856.</title>
        <authorList>
            <person name="Kim K.M."/>
        </authorList>
    </citation>
    <scope>NUCLEOTIDE SEQUENCE [LARGE SCALE GENOMIC DNA]</scope>
    <source>
        <strain evidence="6 7">KCTC 42856</strain>
    </source>
</reference>
<dbReference type="InterPro" id="IPR011712">
    <property type="entry name" value="Sig_transdc_His_kin_sub3_dim/P"/>
</dbReference>
<keyword evidence="5" id="KW-0472">Membrane</keyword>
<dbReference type="GO" id="GO:0046983">
    <property type="term" value="F:protein dimerization activity"/>
    <property type="evidence" value="ECO:0007669"/>
    <property type="project" value="InterPro"/>
</dbReference>
<dbReference type="Gene3D" id="3.30.565.10">
    <property type="entry name" value="Histidine kinase-like ATPase, C-terminal domain"/>
    <property type="match status" value="1"/>
</dbReference>
<dbReference type="GO" id="GO:0016020">
    <property type="term" value="C:membrane"/>
    <property type="evidence" value="ECO:0007669"/>
    <property type="project" value="InterPro"/>
</dbReference>
<dbReference type="Pfam" id="PF07730">
    <property type="entry name" value="HisKA_3"/>
    <property type="match status" value="1"/>
</dbReference>
<dbReference type="GO" id="GO:0000155">
    <property type="term" value="F:phosphorelay sensor kinase activity"/>
    <property type="evidence" value="ECO:0007669"/>
    <property type="project" value="InterPro"/>
</dbReference>
<dbReference type="CDD" id="cd16917">
    <property type="entry name" value="HATPase_UhpB-NarQ-NarX-like"/>
    <property type="match status" value="1"/>
</dbReference>
<dbReference type="PANTHER" id="PTHR24421">
    <property type="entry name" value="NITRATE/NITRITE SENSOR PROTEIN NARX-RELATED"/>
    <property type="match status" value="1"/>
</dbReference>
<keyword evidence="3" id="KW-0902">Two-component regulatory system</keyword>
<dbReference type="Proteomes" id="UP000060699">
    <property type="component" value="Chromosome"/>
</dbReference>
<keyword evidence="5" id="KW-0812">Transmembrane</keyword>
<accession>A0A0U3N7L8</accession>
<name>A0A0U3N7L8_9BURK</name>
<dbReference type="PATRIC" id="fig|76731.3.peg.56"/>
<dbReference type="Pfam" id="PF02518">
    <property type="entry name" value="HATPase_c"/>
    <property type="match status" value="1"/>
</dbReference>
<feature type="transmembrane region" description="Helical" evidence="5">
    <location>
        <begin position="15"/>
        <end position="36"/>
    </location>
</feature>
<dbReference type="OrthoDB" id="9782588at2"/>
<evidence type="ECO:0000256" key="4">
    <source>
        <dbReference type="SAM" id="MobiDB-lite"/>
    </source>
</evidence>
<dbReference type="KEGG" id="rdp:RD2015_54"/>
<dbReference type="InterPro" id="IPR007891">
    <property type="entry name" value="CHASE3"/>
</dbReference>
<dbReference type="InterPro" id="IPR050482">
    <property type="entry name" value="Sensor_HK_TwoCompSys"/>
</dbReference>
<dbReference type="RefSeq" id="WP_083525191.1">
    <property type="nucleotide sequence ID" value="NZ_CP013729.1"/>
</dbReference>
<keyword evidence="7" id="KW-1185">Reference proteome</keyword>
<evidence type="ECO:0000256" key="5">
    <source>
        <dbReference type="SAM" id="Phobius"/>
    </source>
</evidence>
<organism evidence="6 7">
    <name type="scientific">Roseateles depolymerans</name>
    <dbReference type="NCBI Taxonomy" id="76731"/>
    <lineage>
        <taxon>Bacteria</taxon>
        <taxon>Pseudomonadati</taxon>
        <taxon>Pseudomonadota</taxon>
        <taxon>Betaproteobacteria</taxon>
        <taxon>Burkholderiales</taxon>
        <taxon>Sphaerotilaceae</taxon>
        <taxon>Roseateles</taxon>
    </lineage>
</organism>
<dbReference type="CDD" id="cd19410">
    <property type="entry name" value="HK9-like_sensor"/>
    <property type="match status" value="1"/>
</dbReference>
<evidence type="ECO:0000256" key="1">
    <source>
        <dbReference type="ARBA" id="ARBA00022679"/>
    </source>
</evidence>
<proteinExistence type="predicted"/>